<evidence type="ECO:0000313" key="4">
    <source>
        <dbReference type="Proteomes" id="UP000193467"/>
    </source>
</evidence>
<reference evidence="3 4" key="1">
    <citation type="submission" date="2016-07" db="EMBL/GenBank/DDBJ databases">
        <title>Pervasive Adenine N6-methylation of Active Genes in Fungi.</title>
        <authorList>
            <consortium name="DOE Joint Genome Institute"/>
            <person name="Mondo S.J."/>
            <person name="Dannebaum R.O."/>
            <person name="Kuo R.C."/>
            <person name="Labutti K."/>
            <person name="Haridas S."/>
            <person name="Kuo A."/>
            <person name="Salamov A."/>
            <person name="Ahrendt S.R."/>
            <person name="Lipzen A."/>
            <person name="Sullivan W."/>
            <person name="Andreopoulos W.B."/>
            <person name="Clum A."/>
            <person name="Lindquist E."/>
            <person name="Daum C."/>
            <person name="Ramamoorthy G.K."/>
            <person name="Gryganskyi A."/>
            <person name="Culley D."/>
            <person name="Magnuson J.K."/>
            <person name="James T.Y."/>
            <person name="O'Malley M.A."/>
            <person name="Stajich J.E."/>
            <person name="Spatafora J.W."/>
            <person name="Visel A."/>
            <person name="Grigoriev I.V."/>
        </authorList>
    </citation>
    <scope>NUCLEOTIDE SEQUENCE [LARGE SCALE GENOMIC DNA]</scope>
    <source>
        <strain evidence="3 4">62-1032</strain>
    </source>
</reference>
<feature type="compositionally biased region" description="Low complexity" evidence="1">
    <location>
        <begin position="691"/>
        <end position="704"/>
    </location>
</feature>
<dbReference type="Pfam" id="PF21034">
    <property type="entry name" value="BCAS3_WD40"/>
    <property type="match status" value="1"/>
</dbReference>
<dbReference type="Proteomes" id="UP000193467">
    <property type="component" value="Unassembled WGS sequence"/>
</dbReference>
<evidence type="ECO:0000259" key="2">
    <source>
        <dbReference type="Pfam" id="PF21034"/>
    </source>
</evidence>
<dbReference type="OrthoDB" id="25778at2759"/>
<dbReference type="AlphaFoldDB" id="A0A1Y2G6D7"/>
<sequence length="1201" mass="126424">MGFPSSQPRTGDNSGGSSSGRVASPRLLRDPTAFESLASHLPRWPPTTSSAPASSRASPSHTRSSSTTVHGHGVSDLLEEDGEGGLSALDTRVEDERDAEPGERKGKERAVWSSWDKLDGDNGDDQPRRVLLQAYEPSGFSIWDCSTLDSWYELLRLESLEGSLRPDLASRFPRGLGAIVGATILPTPSDETMDDPWTESRPLIAIGTHLRATNEAHLLLYSLRSHQIVHTLPTPFSGTPHHLQSNARRLVLSTSSPLALHVLSATTFEPLPFSPITDLAPNPFDGAPVWDLGRGGRALAYATTRAVVPSHGAARFDREPVRPGAGILAHRGMFDSDSHTAAEHGYDMQSGMTSGGMGEGRSAGQVGGEVARRVGEGMLKGAKAIGDIGLSYWQTRNAPPSPQLEGVDSTAGRNFSKSAPLPSVAGWERRGSVSSGGALSPKLSMARLSSQGADSSPTAGTVLVVDLLSYPPSSATSPSPSSTAKSRPRKPSRGTSPSLKTLAHFRPYSHPIALLSLSPSSSSILTASSYGHSFEIFEFKPAVRVGAAAKGDASSGMVWHRYRLHRGLTAARAVGAEWAEDGRFVGVGTGKGTTHIFAIEPFGGKPQLDNHFAAKVTNATDLAPLSVALSTIARIRPSIRRDEQQPTPTVTPPSISFVSKADSLSSSFRPIPSSRLTSPILTPSRPNYRGSPSSKPVPLPSSSTSAGTTFQDLLVFYPHSSLTILERLQASPAPASTVEAATRGDVGRMATTAVSGLSQLMKSRGGVVGQGVKEERREWSVDCSAKAEWEVGRDGEGEVREMVEIGEAQGARAAGRYSAQAEIETFSRSPQVLPRSIYLSQQFDFFALPTTHTLPHTPLVHLLPTLRQLAVRSSVQLRPGPPFPLPLPLSPSSSSLSPPASPLEPHSLDQPIKSAMQTILDSYPDPSSSPSSSAAGFPNGVPGKTGSTRWRDAIPLHAAHVNAGLAIGIGSVRSGLGGLGRVGRQVAQAGAGVAAARMRTGTGATGVEDVSCSSVSFEDDAVFAEYREEGTDSTAATSERGSEGCDMEEEAEAWGLDGLHEEVAESPAMAPVGEEHEGLPFEDDFDDFELSLDRPSSSATTKPLIPDLLLSHSTRPSPHASSLVSAPIIDSDGAHSSSILEETSSPKKESHHHLLDELSPAASPLISGSPSSFSSSSVISSTTGIKKKSKKKKAGAGSIAC</sequence>
<feature type="region of interest" description="Disordered" evidence="1">
    <location>
        <begin position="666"/>
        <end position="704"/>
    </location>
</feature>
<feature type="compositionally biased region" description="Low complexity" evidence="1">
    <location>
        <begin position="472"/>
        <end position="485"/>
    </location>
</feature>
<dbReference type="GO" id="GO:0006914">
    <property type="term" value="P:autophagy"/>
    <property type="evidence" value="ECO:0007669"/>
    <property type="project" value="InterPro"/>
</dbReference>
<feature type="compositionally biased region" description="Low complexity" evidence="1">
    <location>
        <begin position="1159"/>
        <end position="1184"/>
    </location>
</feature>
<proteinExistence type="predicted"/>
<organism evidence="3 4">
    <name type="scientific">Leucosporidium creatinivorum</name>
    <dbReference type="NCBI Taxonomy" id="106004"/>
    <lineage>
        <taxon>Eukaryota</taxon>
        <taxon>Fungi</taxon>
        <taxon>Dikarya</taxon>
        <taxon>Basidiomycota</taxon>
        <taxon>Pucciniomycotina</taxon>
        <taxon>Microbotryomycetes</taxon>
        <taxon>Leucosporidiales</taxon>
        <taxon>Leucosporidium</taxon>
    </lineage>
</organism>
<evidence type="ECO:0000313" key="3">
    <source>
        <dbReference type="EMBL" id="ORY92907.1"/>
    </source>
</evidence>
<evidence type="ECO:0000256" key="1">
    <source>
        <dbReference type="SAM" id="MobiDB-lite"/>
    </source>
</evidence>
<feature type="region of interest" description="Disordered" evidence="1">
    <location>
        <begin position="638"/>
        <end position="657"/>
    </location>
</feature>
<feature type="compositionally biased region" description="Low complexity" evidence="1">
    <location>
        <begin position="921"/>
        <end position="933"/>
    </location>
</feature>
<dbReference type="GO" id="GO:0005737">
    <property type="term" value="C:cytoplasm"/>
    <property type="evidence" value="ECO:0007669"/>
    <property type="project" value="TreeGrafter"/>
</dbReference>
<dbReference type="GO" id="GO:0042594">
    <property type="term" value="P:response to starvation"/>
    <property type="evidence" value="ECO:0007669"/>
    <property type="project" value="TreeGrafter"/>
</dbReference>
<dbReference type="InterPro" id="IPR048382">
    <property type="entry name" value="BCAS3_WD40"/>
</dbReference>
<name>A0A1Y2G6D7_9BASI</name>
<dbReference type="STRING" id="106004.A0A1Y2G6D7"/>
<protein>
    <recommendedName>
        <fullName evidence="2">BCAS3 WD40 domain-containing protein</fullName>
    </recommendedName>
</protein>
<feature type="compositionally biased region" description="Low complexity" evidence="1">
    <location>
        <begin position="46"/>
        <end position="68"/>
    </location>
</feature>
<dbReference type="InterPro" id="IPR045142">
    <property type="entry name" value="BCAS3-like"/>
</dbReference>
<feature type="compositionally biased region" description="Low complexity" evidence="1">
    <location>
        <begin position="666"/>
        <end position="676"/>
    </location>
</feature>
<feature type="compositionally biased region" description="Polar residues" evidence="1">
    <location>
        <begin position="645"/>
        <end position="657"/>
    </location>
</feature>
<feature type="region of interest" description="Disordered" evidence="1">
    <location>
        <begin position="472"/>
        <end position="500"/>
    </location>
</feature>
<comment type="caution">
    <text evidence="3">The sequence shown here is derived from an EMBL/GenBank/DDBJ whole genome shotgun (WGS) entry which is preliminary data.</text>
</comment>
<keyword evidence="4" id="KW-1185">Reference proteome</keyword>
<feature type="region of interest" description="Disordered" evidence="1">
    <location>
        <begin position="396"/>
        <end position="440"/>
    </location>
</feature>
<feature type="domain" description="BCAS3 WD40" evidence="2">
    <location>
        <begin position="500"/>
        <end position="649"/>
    </location>
</feature>
<accession>A0A1Y2G6D7</accession>
<feature type="region of interest" description="Disordered" evidence="1">
    <location>
        <begin position="882"/>
        <end position="908"/>
    </location>
</feature>
<feature type="compositionally biased region" description="Polar residues" evidence="1">
    <location>
        <begin position="1"/>
        <end position="12"/>
    </location>
</feature>
<dbReference type="InParanoid" id="A0A1Y2G6D7"/>
<feature type="region of interest" description="Disordered" evidence="1">
    <location>
        <begin position="1137"/>
        <end position="1201"/>
    </location>
</feature>
<gene>
    <name evidence="3" type="ORF">BCR35DRAFT_298510</name>
</gene>
<feature type="region of interest" description="Disordered" evidence="1">
    <location>
        <begin position="920"/>
        <end position="948"/>
    </location>
</feature>
<feature type="compositionally biased region" description="Basic and acidic residues" evidence="1">
    <location>
        <begin position="91"/>
        <end position="125"/>
    </location>
</feature>
<feature type="compositionally biased region" description="Acidic residues" evidence="1">
    <location>
        <begin position="1080"/>
        <end position="1090"/>
    </location>
</feature>
<dbReference type="PANTHER" id="PTHR13268:SF0">
    <property type="entry name" value="BCAS3 MICROTUBULE ASSOCIATED CELL MIGRATION FACTOR"/>
    <property type="match status" value="1"/>
</dbReference>
<feature type="region of interest" description="Disordered" evidence="1">
    <location>
        <begin position="1"/>
        <end position="125"/>
    </location>
</feature>
<dbReference type="EMBL" id="MCGR01000001">
    <property type="protein sequence ID" value="ORY92907.1"/>
    <property type="molecule type" value="Genomic_DNA"/>
</dbReference>
<feature type="compositionally biased region" description="Basic and acidic residues" evidence="1">
    <location>
        <begin position="1144"/>
        <end position="1156"/>
    </location>
</feature>
<feature type="compositionally biased region" description="Basic residues" evidence="1">
    <location>
        <begin position="1185"/>
        <end position="1194"/>
    </location>
</feature>
<dbReference type="PANTHER" id="PTHR13268">
    <property type="entry name" value="BREAST CARCINOMA AMPLIFIED SEQUENCE 3"/>
    <property type="match status" value="1"/>
</dbReference>
<feature type="region of interest" description="Disordered" evidence="1">
    <location>
        <begin position="1074"/>
        <end position="1103"/>
    </location>
</feature>